<name>A0A905QWV6_RHOPR</name>
<evidence type="ECO:0000313" key="2">
    <source>
        <dbReference type="EnsemblMetazoa" id="RPRC017749-PA"/>
    </source>
</evidence>
<dbReference type="EMBL" id="ACPB03000700">
    <property type="status" value="NOT_ANNOTATED_CDS"/>
    <property type="molecule type" value="Genomic_DNA"/>
</dbReference>
<sequence>MDKERGRLASRRRSSPSVNKQQVVNSRRPKRVSKGRQLEDTITECKPCASRAKRRYAGPSSLSPTPSKHSIWDELSETGKWMEELRPFTRSRTGNCKCEVKPKKRAS</sequence>
<reference evidence="2" key="1">
    <citation type="submission" date="2022-10" db="UniProtKB">
        <authorList>
            <consortium name="EnsemblMetazoa"/>
        </authorList>
    </citation>
    <scope>IDENTIFICATION</scope>
</reference>
<organism evidence="2 3">
    <name type="scientific">Rhodnius prolixus</name>
    <name type="common">Triatomid bug</name>
    <dbReference type="NCBI Taxonomy" id="13249"/>
    <lineage>
        <taxon>Eukaryota</taxon>
        <taxon>Metazoa</taxon>
        <taxon>Ecdysozoa</taxon>
        <taxon>Arthropoda</taxon>
        <taxon>Hexapoda</taxon>
        <taxon>Insecta</taxon>
        <taxon>Pterygota</taxon>
        <taxon>Neoptera</taxon>
        <taxon>Paraneoptera</taxon>
        <taxon>Hemiptera</taxon>
        <taxon>Heteroptera</taxon>
        <taxon>Panheteroptera</taxon>
        <taxon>Cimicomorpha</taxon>
        <taxon>Reduviidae</taxon>
        <taxon>Triatominae</taxon>
        <taxon>Rhodnius</taxon>
    </lineage>
</organism>
<proteinExistence type="predicted"/>
<feature type="region of interest" description="Disordered" evidence="1">
    <location>
        <begin position="1"/>
        <end position="71"/>
    </location>
</feature>
<feature type="compositionally biased region" description="Polar residues" evidence="1">
    <location>
        <begin position="15"/>
        <end position="25"/>
    </location>
</feature>
<dbReference type="AlphaFoldDB" id="A0A905QWV6"/>
<evidence type="ECO:0000313" key="3">
    <source>
        <dbReference type="Proteomes" id="UP000015103"/>
    </source>
</evidence>
<dbReference type="EnsemblMetazoa" id="RPRC017749-RA">
    <property type="protein sequence ID" value="RPRC017749-PA"/>
    <property type="gene ID" value="RPRC017749"/>
</dbReference>
<protein>
    <submittedName>
        <fullName evidence="2">Uncharacterized protein</fullName>
    </submittedName>
</protein>
<dbReference type="Proteomes" id="UP000015103">
    <property type="component" value="Unassembled WGS sequence"/>
</dbReference>
<accession>A0A905QWV6</accession>
<evidence type="ECO:0000256" key="1">
    <source>
        <dbReference type="SAM" id="MobiDB-lite"/>
    </source>
</evidence>
<keyword evidence="3" id="KW-1185">Reference proteome</keyword>